<dbReference type="Proteomes" id="UP001183817">
    <property type="component" value="Unassembled WGS sequence"/>
</dbReference>
<accession>A0ABU2BFK0</accession>
<reference evidence="1 2" key="1">
    <citation type="submission" date="2023-07" db="EMBL/GenBank/DDBJ databases">
        <title>Sequencing the genomes of 1000 actinobacteria strains.</title>
        <authorList>
            <person name="Klenk H.-P."/>
        </authorList>
    </citation>
    <scope>NUCLEOTIDE SEQUENCE [LARGE SCALE GENOMIC DNA]</scope>
    <source>
        <strain evidence="1 2">DSM 20167</strain>
    </source>
</reference>
<name>A0ABU2BFK0_9MICC</name>
<evidence type="ECO:0000313" key="1">
    <source>
        <dbReference type="EMBL" id="MDR7357412.1"/>
    </source>
</evidence>
<protein>
    <submittedName>
        <fullName evidence="1">Uncharacterized protein</fullName>
    </submittedName>
</protein>
<sequence>MDTIIWLGLPRRETGFAESMRVIGIRVAGAVDRKPKPASLKMNSINAERMKVTTHTESSCARKSCKFSMDCLLFAGRILGGQLGKVCRPWTVAFS</sequence>
<gene>
    <name evidence="1" type="ORF">J2S64_001103</name>
</gene>
<keyword evidence="2" id="KW-1185">Reference proteome</keyword>
<dbReference type="EMBL" id="JAVDYI010000001">
    <property type="protein sequence ID" value="MDR7357412.1"/>
    <property type="molecule type" value="Genomic_DNA"/>
</dbReference>
<organism evidence="1 2">
    <name type="scientific">Paeniglutamicibacter sulfureus</name>
    <dbReference type="NCBI Taxonomy" id="43666"/>
    <lineage>
        <taxon>Bacteria</taxon>
        <taxon>Bacillati</taxon>
        <taxon>Actinomycetota</taxon>
        <taxon>Actinomycetes</taxon>
        <taxon>Micrococcales</taxon>
        <taxon>Micrococcaceae</taxon>
        <taxon>Paeniglutamicibacter</taxon>
    </lineage>
</organism>
<evidence type="ECO:0000313" key="2">
    <source>
        <dbReference type="Proteomes" id="UP001183817"/>
    </source>
</evidence>
<proteinExistence type="predicted"/>
<dbReference type="RefSeq" id="WP_264268151.1">
    <property type="nucleotide sequence ID" value="NZ_BAAAWO010000001.1"/>
</dbReference>
<comment type="caution">
    <text evidence="1">The sequence shown here is derived from an EMBL/GenBank/DDBJ whole genome shotgun (WGS) entry which is preliminary data.</text>
</comment>